<accession>A0A7M1KX52</accession>
<dbReference type="RefSeq" id="WP_197558960.1">
    <property type="nucleotide sequence ID" value="NZ_CP063065.1"/>
</dbReference>
<keyword evidence="6 9" id="KW-0227">DNA damage</keyword>
<evidence type="ECO:0000256" key="5">
    <source>
        <dbReference type="ARBA" id="ARBA00018429"/>
    </source>
</evidence>
<dbReference type="NCBIfam" id="NF003592">
    <property type="entry name" value="PRK05254.1-5"/>
    <property type="match status" value="1"/>
</dbReference>
<keyword evidence="13" id="KW-0326">Glycosidase</keyword>
<dbReference type="EMBL" id="CP063065">
    <property type="protein sequence ID" value="QOQ79810.1"/>
    <property type="molecule type" value="Genomic_DNA"/>
</dbReference>
<dbReference type="CDD" id="cd10027">
    <property type="entry name" value="UDG-F1-like"/>
    <property type="match status" value="1"/>
</dbReference>
<organism evidence="13 15">
    <name type="scientific">Aerococcus urinaeequi</name>
    <dbReference type="NCBI Taxonomy" id="51665"/>
    <lineage>
        <taxon>Bacteria</taxon>
        <taxon>Bacillati</taxon>
        <taxon>Bacillota</taxon>
        <taxon>Bacilli</taxon>
        <taxon>Lactobacillales</taxon>
        <taxon>Aerococcaceae</taxon>
        <taxon>Aerococcus</taxon>
    </lineage>
</organism>
<protein>
    <recommendedName>
        <fullName evidence="5 9">Uracil-DNA glycosylase</fullName>
        <shortName evidence="9">UDG</shortName>
        <ecNumber evidence="4 9">3.2.2.27</ecNumber>
    </recommendedName>
</protein>
<dbReference type="GO" id="GO:0097510">
    <property type="term" value="P:base-excision repair, AP site formation via deaminated base removal"/>
    <property type="evidence" value="ECO:0007669"/>
    <property type="project" value="TreeGrafter"/>
</dbReference>
<dbReference type="NCBIfam" id="TIGR00628">
    <property type="entry name" value="ung"/>
    <property type="match status" value="1"/>
</dbReference>
<sequence length="226" mass="25056">MTRLGKMPSDWAKELAPVLESENFKRLEDFIIQAYEKGPVYPDQNHIYAAFEHTPFDQVKVVILGQDPYHQLGQAQGLSFSVNKGVKIPPSLRNIYKELQADLDIEPASHGDLREWADQGVLLLNAVLTVPDSSANAHKGKGWEVLTDAAISALNQAPEPIVFILWGNSAKAKATLIDENKHYILSSVHPSPLSASRGFFGTKPFSKANELLEKSGRTPIDWRVSE</sequence>
<comment type="catalytic activity">
    <reaction evidence="1 9 11">
        <text>Hydrolyzes single-stranded DNA or mismatched double-stranded DNA and polynucleotides, releasing free uracil.</text>
        <dbReference type="EC" id="3.2.2.27"/>
    </reaction>
</comment>
<keyword evidence="8 9" id="KW-0234">DNA repair</keyword>
<evidence type="ECO:0000256" key="9">
    <source>
        <dbReference type="HAMAP-Rule" id="MF_00148"/>
    </source>
</evidence>
<keyword evidence="7 9" id="KW-0378">Hydrolase</keyword>
<evidence type="ECO:0000256" key="3">
    <source>
        <dbReference type="ARBA" id="ARBA00008184"/>
    </source>
</evidence>
<keyword evidence="9" id="KW-0963">Cytoplasm</keyword>
<dbReference type="InterPro" id="IPR018085">
    <property type="entry name" value="Ura-DNA_Glyclase_AS"/>
</dbReference>
<dbReference type="GO" id="GO:0004844">
    <property type="term" value="F:uracil DNA N-glycosylase activity"/>
    <property type="evidence" value="ECO:0007669"/>
    <property type="project" value="UniProtKB-UniRule"/>
</dbReference>
<dbReference type="PROSITE" id="PS00130">
    <property type="entry name" value="U_DNA_GLYCOSYLASE"/>
    <property type="match status" value="1"/>
</dbReference>
<comment type="similarity">
    <text evidence="3 9 11">Belongs to the uracil-DNA glycosylase (UDG) superfamily. UNG family.</text>
</comment>
<evidence type="ECO:0000313" key="15">
    <source>
        <dbReference type="Proteomes" id="UP000595091"/>
    </source>
</evidence>
<evidence type="ECO:0000313" key="13">
    <source>
        <dbReference type="EMBL" id="QOQ79810.1"/>
    </source>
</evidence>
<evidence type="ECO:0000259" key="12">
    <source>
        <dbReference type="SMART" id="SM00986"/>
    </source>
</evidence>
<comment type="function">
    <text evidence="2 9 11">Excises uracil residues from the DNA which can arise as a result of misincorporation of dUMP residues by DNA polymerase or due to deamination of cytosine.</text>
</comment>
<evidence type="ECO:0000256" key="7">
    <source>
        <dbReference type="ARBA" id="ARBA00022801"/>
    </source>
</evidence>
<dbReference type="InterPro" id="IPR036895">
    <property type="entry name" value="Uracil-DNA_glycosylase-like_sf"/>
</dbReference>
<evidence type="ECO:0000256" key="6">
    <source>
        <dbReference type="ARBA" id="ARBA00022763"/>
    </source>
</evidence>
<feature type="domain" description="Uracil-DNA glycosylase-like" evidence="12">
    <location>
        <begin position="52"/>
        <end position="212"/>
    </location>
</feature>
<dbReference type="EMBL" id="CP116590">
    <property type="protein sequence ID" value="WCG38475.1"/>
    <property type="molecule type" value="Genomic_DNA"/>
</dbReference>
<dbReference type="NCBIfam" id="NF003588">
    <property type="entry name" value="PRK05254.1-1"/>
    <property type="match status" value="1"/>
</dbReference>
<name>A0A7M1KX52_9LACT</name>
<dbReference type="NCBIfam" id="NF003589">
    <property type="entry name" value="PRK05254.1-2"/>
    <property type="match status" value="1"/>
</dbReference>
<feature type="active site" description="Proton acceptor" evidence="9 10">
    <location>
        <position position="67"/>
    </location>
</feature>
<dbReference type="Proteomes" id="UP000595091">
    <property type="component" value="Chromosome"/>
</dbReference>
<dbReference type="Proteomes" id="UP001179483">
    <property type="component" value="Chromosome"/>
</dbReference>
<evidence type="ECO:0000256" key="2">
    <source>
        <dbReference type="ARBA" id="ARBA00002631"/>
    </source>
</evidence>
<dbReference type="GO" id="GO:0005737">
    <property type="term" value="C:cytoplasm"/>
    <property type="evidence" value="ECO:0007669"/>
    <property type="project" value="UniProtKB-SubCell"/>
</dbReference>
<dbReference type="AlphaFoldDB" id="A0A7M1KX52"/>
<dbReference type="HAMAP" id="MF_00148">
    <property type="entry name" value="UDG"/>
    <property type="match status" value="1"/>
</dbReference>
<dbReference type="Gene3D" id="3.40.470.10">
    <property type="entry name" value="Uracil-DNA glycosylase-like domain"/>
    <property type="match status" value="1"/>
</dbReference>
<proteinExistence type="inferred from homology"/>
<dbReference type="PANTHER" id="PTHR11264">
    <property type="entry name" value="URACIL-DNA GLYCOSYLASE"/>
    <property type="match status" value="1"/>
</dbReference>
<reference evidence="13 15" key="1">
    <citation type="submission" date="2020-10" db="EMBL/GenBank/DDBJ databases">
        <title>Plasmid carrying two tetracycline resistance determinant.</title>
        <authorList>
            <person name="Yang Q."/>
        </authorList>
    </citation>
    <scope>NUCLEOTIDE SEQUENCE [LARGE SCALE GENOMIC DNA]</scope>
    <source>
        <strain evidence="13 15">T43</strain>
    </source>
</reference>
<evidence type="ECO:0000256" key="10">
    <source>
        <dbReference type="PROSITE-ProRule" id="PRU10072"/>
    </source>
</evidence>
<evidence type="ECO:0000256" key="4">
    <source>
        <dbReference type="ARBA" id="ARBA00012030"/>
    </source>
</evidence>
<dbReference type="SUPFAM" id="SSF52141">
    <property type="entry name" value="Uracil-DNA glycosylase-like"/>
    <property type="match status" value="1"/>
</dbReference>
<dbReference type="InterPro" id="IPR005122">
    <property type="entry name" value="Uracil-DNA_glycosylase-like"/>
</dbReference>
<evidence type="ECO:0000256" key="1">
    <source>
        <dbReference type="ARBA" id="ARBA00001400"/>
    </source>
</evidence>
<dbReference type="PANTHER" id="PTHR11264:SF0">
    <property type="entry name" value="URACIL-DNA GLYCOSYLASE"/>
    <property type="match status" value="1"/>
</dbReference>
<dbReference type="InterPro" id="IPR002043">
    <property type="entry name" value="UDG_fam1"/>
</dbReference>
<dbReference type="Pfam" id="PF03167">
    <property type="entry name" value="UDG"/>
    <property type="match status" value="1"/>
</dbReference>
<evidence type="ECO:0000256" key="11">
    <source>
        <dbReference type="RuleBase" id="RU003780"/>
    </source>
</evidence>
<dbReference type="EC" id="3.2.2.27" evidence="4 9"/>
<comment type="subcellular location">
    <subcellularLocation>
        <location evidence="9">Cytoplasm</location>
    </subcellularLocation>
</comment>
<dbReference type="SMART" id="SM00986">
    <property type="entry name" value="UDG"/>
    <property type="match status" value="1"/>
</dbReference>
<gene>
    <name evidence="9" type="primary">ung</name>
    <name evidence="13" type="ORF">IMX20_03810</name>
    <name evidence="14" type="ORF">PML80_03895</name>
</gene>
<dbReference type="NCBIfam" id="NF003591">
    <property type="entry name" value="PRK05254.1-4"/>
    <property type="match status" value="1"/>
</dbReference>
<reference evidence="14" key="2">
    <citation type="submission" date="2023-01" db="EMBL/GenBank/DDBJ databases">
        <title>Oxazolidinone resistance genes in florfenicol resistant enterococci from beef cattle and veal calves at slaughter.</title>
        <authorList>
            <person name="Biggel M."/>
        </authorList>
    </citation>
    <scope>NUCLEOTIDE SEQUENCE</scope>
    <source>
        <strain evidence="14">K79-1</strain>
    </source>
</reference>
<evidence type="ECO:0000313" key="14">
    <source>
        <dbReference type="EMBL" id="WCG38475.1"/>
    </source>
</evidence>
<dbReference type="FunFam" id="3.40.470.10:FF:000001">
    <property type="entry name" value="Uracil-DNA glycosylase"/>
    <property type="match status" value="1"/>
</dbReference>
<evidence type="ECO:0000256" key="8">
    <source>
        <dbReference type="ARBA" id="ARBA00023204"/>
    </source>
</evidence>
<dbReference type="SMART" id="SM00987">
    <property type="entry name" value="UreE_C"/>
    <property type="match status" value="1"/>
</dbReference>